<dbReference type="Proteomes" id="UP001232148">
    <property type="component" value="Unassembled WGS sequence"/>
</dbReference>
<accession>A0AAD9HGA0</accession>
<dbReference type="EMBL" id="MU842895">
    <property type="protein sequence ID" value="KAK2027427.1"/>
    <property type="molecule type" value="Genomic_DNA"/>
</dbReference>
<evidence type="ECO:0000256" key="1">
    <source>
        <dbReference type="SAM" id="SignalP"/>
    </source>
</evidence>
<evidence type="ECO:0008006" key="4">
    <source>
        <dbReference type="Google" id="ProtNLM"/>
    </source>
</evidence>
<dbReference type="AlphaFoldDB" id="A0AAD9HGA0"/>
<keyword evidence="3" id="KW-1185">Reference proteome</keyword>
<gene>
    <name evidence="2" type="ORF">LX32DRAFT_640904</name>
</gene>
<feature type="chain" id="PRO_5042173440" description="Secreted protein" evidence="1">
    <location>
        <begin position="20"/>
        <end position="78"/>
    </location>
</feature>
<name>A0AAD9HGA0_9PEZI</name>
<protein>
    <recommendedName>
        <fullName evidence="4">Secreted protein</fullName>
    </recommendedName>
</protein>
<reference evidence="2" key="1">
    <citation type="submission" date="2021-06" db="EMBL/GenBank/DDBJ databases">
        <title>Comparative genomics, transcriptomics and evolutionary studies reveal genomic signatures of adaptation to plant cell wall in hemibiotrophic fungi.</title>
        <authorList>
            <consortium name="DOE Joint Genome Institute"/>
            <person name="Baroncelli R."/>
            <person name="Diaz J.F."/>
            <person name="Benocci T."/>
            <person name="Peng M."/>
            <person name="Battaglia E."/>
            <person name="Haridas S."/>
            <person name="Andreopoulos W."/>
            <person name="Labutti K."/>
            <person name="Pangilinan J."/>
            <person name="Floch G.L."/>
            <person name="Makela M.R."/>
            <person name="Henrissat B."/>
            <person name="Grigoriev I.V."/>
            <person name="Crouch J.A."/>
            <person name="De Vries R.P."/>
            <person name="Sukno S.A."/>
            <person name="Thon M.R."/>
        </authorList>
    </citation>
    <scope>NUCLEOTIDE SEQUENCE</scope>
    <source>
        <strain evidence="2">MAFF235873</strain>
    </source>
</reference>
<organism evidence="2 3">
    <name type="scientific">Colletotrichum zoysiae</name>
    <dbReference type="NCBI Taxonomy" id="1216348"/>
    <lineage>
        <taxon>Eukaryota</taxon>
        <taxon>Fungi</taxon>
        <taxon>Dikarya</taxon>
        <taxon>Ascomycota</taxon>
        <taxon>Pezizomycotina</taxon>
        <taxon>Sordariomycetes</taxon>
        <taxon>Hypocreomycetidae</taxon>
        <taxon>Glomerellales</taxon>
        <taxon>Glomerellaceae</taxon>
        <taxon>Colletotrichum</taxon>
        <taxon>Colletotrichum graminicola species complex</taxon>
    </lineage>
</organism>
<evidence type="ECO:0000313" key="3">
    <source>
        <dbReference type="Proteomes" id="UP001232148"/>
    </source>
</evidence>
<feature type="signal peptide" evidence="1">
    <location>
        <begin position="1"/>
        <end position="19"/>
    </location>
</feature>
<comment type="caution">
    <text evidence="2">The sequence shown here is derived from an EMBL/GenBank/DDBJ whole genome shotgun (WGS) entry which is preliminary data.</text>
</comment>
<evidence type="ECO:0000313" key="2">
    <source>
        <dbReference type="EMBL" id="KAK2027427.1"/>
    </source>
</evidence>
<sequence length="78" mass="8946">MTELNVSLAFVPAFVFAAARTFNDDMLNLGTNMTQVVWGRTLCDHTTCTWATHTQKAFLLWVVSQLLRDTRLRQLTTR</sequence>
<keyword evidence="1" id="KW-0732">Signal</keyword>
<proteinExistence type="predicted"/>